<gene>
    <name evidence="1" type="ORF">CNMCM5623_008400</name>
</gene>
<dbReference type="OrthoDB" id="4226558at2759"/>
<dbReference type="EMBL" id="JACBAE010000765">
    <property type="protein sequence ID" value="KAF7174604.1"/>
    <property type="molecule type" value="Genomic_DNA"/>
</dbReference>
<organism evidence="1 2">
    <name type="scientific">Aspergillus felis</name>
    <dbReference type="NCBI Taxonomy" id="1287682"/>
    <lineage>
        <taxon>Eukaryota</taxon>
        <taxon>Fungi</taxon>
        <taxon>Dikarya</taxon>
        <taxon>Ascomycota</taxon>
        <taxon>Pezizomycotina</taxon>
        <taxon>Eurotiomycetes</taxon>
        <taxon>Eurotiomycetidae</taxon>
        <taxon>Eurotiales</taxon>
        <taxon>Aspergillaceae</taxon>
        <taxon>Aspergillus</taxon>
        <taxon>Aspergillus subgen. Fumigati</taxon>
    </lineage>
</organism>
<accession>A0A8H6QLA6</accession>
<evidence type="ECO:0000313" key="1">
    <source>
        <dbReference type="EMBL" id="KAF7174604.1"/>
    </source>
</evidence>
<reference evidence="1" key="1">
    <citation type="submission" date="2020-06" db="EMBL/GenBank/DDBJ databases">
        <title>Draft genome sequences of strains closely related to Aspergillus parafelis and Aspergillus hiratsukae.</title>
        <authorList>
            <person name="Dos Santos R.A.C."/>
            <person name="Rivero-Menendez O."/>
            <person name="Steenwyk J.L."/>
            <person name="Mead M.E."/>
            <person name="Goldman G.H."/>
            <person name="Alastruey-Izquierdo A."/>
            <person name="Rokas A."/>
        </authorList>
    </citation>
    <scope>NUCLEOTIDE SEQUENCE</scope>
    <source>
        <strain evidence="1">CNM-CM5623</strain>
    </source>
</reference>
<evidence type="ECO:0000313" key="2">
    <source>
        <dbReference type="Proteomes" id="UP000654922"/>
    </source>
</evidence>
<sequence>MGEIQEILRRSSLPGLASVQVAGAQVLRSGDLDVYTHSASDRERLLWNEEAWLRALPRGEHAQITNHQYAVLVHHVPITYLPSSTLSAVEHLQEKILHCNPALRGPILHVGWCGNDAAARQSKQKSFPGGFLPGCAVGEPCHPAPDLPGWHPAAYGTI</sequence>
<dbReference type="AlphaFoldDB" id="A0A8H6QLA6"/>
<name>A0A8H6QLA6_9EURO</name>
<proteinExistence type="predicted"/>
<dbReference type="Proteomes" id="UP000654922">
    <property type="component" value="Unassembled WGS sequence"/>
</dbReference>
<comment type="caution">
    <text evidence="1">The sequence shown here is derived from an EMBL/GenBank/DDBJ whole genome shotgun (WGS) entry which is preliminary data.</text>
</comment>
<protein>
    <submittedName>
        <fullName evidence="1">Uncharacterized protein</fullName>
    </submittedName>
</protein>